<keyword evidence="1" id="KW-0808">Transferase</keyword>
<dbReference type="EC" id="2.4.-.-" evidence="1"/>
<protein>
    <submittedName>
        <fullName evidence="1">Glycosyltransferase family 4 protein</fullName>
        <ecNumber evidence="1">2.4.-.-</ecNumber>
    </submittedName>
</protein>
<evidence type="ECO:0000313" key="2">
    <source>
        <dbReference type="Proteomes" id="UP001595956"/>
    </source>
</evidence>
<dbReference type="Pfam" id="PF13692">
    <property type="entry name" value="Glyco_trans_1_4"/>
    <property type="match status" value="1"/>
</dbReference>
<dbReference type="PANTHER" id="PTHR12526">
    <property type="entry name" value="GLYCOSYLTRANSFERASE"/>
    <property type="match status" value="1"/>
</dbReference>
<dbReference type="EMBL" id="JBHSMD010000001">
    <property type="protein sequence ID" value="MFC5491843.1"/>
    <property type="molecule type" value="Genomic_DNA"/>
</dbReference>
<evidence type="ECO:0000313" key="1">
    <source>
        <dbReference type="EMBL" id="MFC5491843.1"/>
    </source>
</evidence>
<name>A0ABW0MXR4_9ACTN</name>
<dbReference type="Gene3D" id="3.40.50.2000">
    <property type="entry name" value="Glycogen Phosphorylase B"/>
    <property type="match status" value="2"/>
</dbReference>
<dbReference type="RefSeq" id="WP_345181342.1">
    <property type="nucleotide sequence ID" value="NZ_BAABFQ010000008.1"/>
</dbReference>
<dbReference type="CDD" id="cd03801">
    <property type="entry name" value="GT4_PimA-like"/>
    <property type="match status" value="1"/>
</dbReference>
<dbReference type="SUPFAM" id="SSF53756">
    <property type="entry name" value="UDP-Glycosyltransferase/glycogen phosphorylase"/>
    <property type="match status" value="1"/>
</dbReference>
<keyword evidence="1" id="KW-0328">Glycosyltransferase</keyword>
<reference evidence="2" key="1">
    <citation type="journal article" date="2019" name="Int. J. Syst. Evol. Microbiol.">
        <title>The Global Catalogue of Microorganisms (GCM) 10K type strain sequencing project: providing services to taxonomists for standard genome sequencing and annotation.</title>
        <authorList>
            <consortium name="The Broad Institute Genomics Platform"/>
            <consortium name="The Broad Institute Genome Sequencing Center for Infectious Disease"/>
            <person name="Wu L."/>
            <person name="Ma J."/>
        </authorList>
    </citation>
    <scope>NUCLEOTIDE SEQUENCE [LARGE SCALE GENOMIC DNA]</scope>
    <source>
        <strain evidence="2">KACC 13778</strain>
    </source>
</reference>
<gene>
    <name evidence="1" type="ORF">ACFPKY_01950</name>
</gene>
<dbReference type="GO" id="GO:0016757">
    <property type="term" value="F:glycosyltransferase activity"/>
    <property type="evidence" value="ECO:0007669"/>
    <property type="project" value="UniProtKB-KW"/>
</dbReference>
<proteinExistence type="predicted"/>
<keyword evidence="2" id="KW-1185">Reference proteome</keyword>
<accession>A0ABW0MXR4</accession>
<dbReference type="Proteomes" id="UP001595956">
    <property type="component" value="Unassembled WGS sequence"/>
</dbReference>
<sequence>MRVTVLGFTVPDELLEQINAEDRLMQTQTHRFAWSLVGAFRSNGVAVDLLSTAPVSDFPGNRRLLWRGRRFDVDGVRGRLMPFVNAVVLKHLTRYLACWVVGARELRRTRPDWIVVHGVHSPFLYYAVHVRRRVGARVAVVLTDPPGVIRAEDGRLRQVLKRVDISLVTRALRRSDAVVVLAAPLGDDFARGVPALVVEGLVAPELSSLPATPPARPRIVYAGGLHEEYGVRRLVEAVRSLPADVELALFGRGPLEPWLVEQAAEDPRICTPRLVSPADLPAIYAGASLLVQPRQLDQYFVRYSFPSKLIEYLASGRPVVSTRLPSIPEDYAPYLVQPDGDDPADLAAAIGGVLAWSTEEREAFGRRGAEFIRTTRSPQAQGRRIVEFLDGIATGG</sequence>
<organism evidence="1 2">
    <name type="scientific">Nocardioides caricicola</name>
    <dbReference type="NCBI Taxonomy" id="634770"/>
    <lineage>
        <taxon>Bacteria</taxon>
        <taxon>Bacillati</taxon>
        <taxon>Actinomycetota</taxon>
        <taxon>Actinomycetes</taxon>
        <taxon>Propionibacteriales</taxon>
        <taxon>Nocardioidaceae</taxon>
        <taxon>Nocardioides</taxon>
    </lineage>
</organism>
<comment type="caution">
    <text evidence="1">The sequence shown here is derived from an EMBL/GenBank/DDBJ whole genome shotgun (WGS) entry which is preliminary data.</text>
</comment>